<evidence type="ECO:0000256" key="1">
    <source>
        <dbReference type="ARBA" id="ARBA00022676"/>
    </source>
</evidence>
<evidence type="ECO:0000313" key="5">
    <source>
        <dbReference type="Proteomes" id="UP001440599"/>
    </source>
</evidence>
<reference evidence="4 5" key="1">
    <citation type="submission" date="2024-03" db="EMBL/GenBank/DDBJ databases">
        <title>Human intestinal bacterial collection.</title>
        <authorList>
            <person name="Pauvert C."/>
            <person name="Hitch T.C.A."/>
            <person name="Clavel T."/>
        </authorList>
    </citation>
    <scope>NUCLEOTIDE SEQUENCE [LARGE SCALE GENOMIC DNA]</scope>
    <source>
        <strain evidence="4 5">CLA-AP-H34</strain>
    </source>
</reference>
<dbReference type="EC" id="2.4.-.-" evidence="4"/>
<keyword evidence="1 4" id="KW-0328">Glycosyltransferase</keyword>
<gene>
    <name evidence="4" type="ORF">WMO45_04745</name>
</gene>
<evidence type="ECO:0000259" key="3">
    <source>
        <dbReference type="Pfam" id="PF00535"/>
    </source>
</evidence>
<evidence type="ECO:0000256" key="2">
    <source>
        <dbReference type="ARBA" id="ARBA00022679"/>
    </source>
</evidence>
<comment type="caution">
    <text evidence="4">The sequence shown here is derived from an EMBL/GenBank/DDBJ whole genome shotgun (WGS) entry which is preliminary data.</text>
</comment>
<keyword evidence="2 4" id="KW-0808">Transferase</keyword>
<organism evidence="4 5">
    <name type="scientific">Flavonifractor hominis</name>
    <dbReference type="NCBI Taxonomy" id="3133178"/>
    <lineage>
        <taxon>Bacteria</taxon>
        <taxon>Bacillati</taxon>
        <taxon>Bacillota</taxon>
        <taxon>Clostridia</taxon>
        <taxon>Eubacteriales</taxon>
        <taxon>Oscillospiraceae</taxon>
        <taxon>Flavonifractor</taxon>
    </lineage>
</organism>
<dbReference type="CDD" id="cd00761">
    <property type="entry name" value="Glyco_tranf_GTA_type"/>
    <property type="match status" value="1"/>
</dbReference>
<dbReference type="Pfam" id="PF00535">
    <property type="entry name" value="Glycos_transf_2"/>
    <property type="match status" value="1"/>
</dbReference>
<feature type="domain" description="Glycosyltransferase 2-like" evidence="3">
    <location>
        <begin position="5"/>
        <end position="125"/>
    </location>
</feature>
<keyword evidence="5" id="KW-1185">Reference proteome</keyword>
<dbReference type="InterPro" id="IPR001173">
    <property type="entry name" value="Glyco_trans_2-like"/>
</dbReference>
<protein>
    <submittedName>
        <fullName evidence="4">Glycosyltransferase</fullName>
        <ecNumber evidence="4">2.4.-.-</ecNumber>
    </submittedName>
</protein>
<evidence type="ECO:0000313" key="4">
    <source>
        <dbReference type="EMBL" id="MEQ2455821.1"/>
    </source>
</evidence>
<sequence>MVQVSIVVPVYKVERFLERCIRSLQGQTLREIEIILVDDGSPDGSGAICDTFAASDSRITVIHKENGGLSSARNAGLKVATGKYVGFVDSDDDVLPDMYEKMAAAAVQYAADVVMADYQRVLADGTCFPVSKEIRAGLYRKEDLVQEVFPALIMGENVDYGPLLSACHCIYDRCFLETYGICFAEDVKWSEDNLFSAYVGYHAERFYYMKGAYFYRYYQNPNTITTGYRPGAWAVYCRMNRYLRAYFLEKQDYDFSRQIRLHLLYYACNTLGMECANARNLGDAIQRVRPILNDPELVGAMHGFSLPAVGVKLKIQLWLIKHGWVLPVTLMMRRRFRHA</sequence>
<dbReference type="Gene3D" id="3.90.550.10">
    <property type="entry name" value="Spore Coat Polysaccharide Biosynthesis Protein SpsA, Chain A"/>
    <property type="match status" value="1"/>
</dbReference>
<accession>A0ABV1EMI8</accession>
<dbReference type="PANTHER" id="PTHR22916">
    <property type="entry name" value="GLYCOSYLTRANSFERASE"/>
    <property type="match status" value="1"/>
</dbReference>
<dbReference type="GO" id="GO:0016757">
    <property type="term" value="F:glycosyltransferase activity"/>
    <property type="evidence" value="ECO:0007669"/>
    <property type="project" value="UniProtKB-KW"/>
</dbReference>
<dbReference type="PANTHER" id="PTHR22916:SF51">
    <property type="entry name" value="GLYCOSYLTRANSFERASE EPSH-RELATED"/>
    <property type="match status" value="1"/>
</dbReference>
<name>A0ABV1EMI8_9FIRM</name>
<proteinExistence type="predicted"/>
<dbReference type="RefSeq" id="WP_349139421.1">
    <property type="nucleotide sequence ID" value="NZ_JBBMFT010000002.1"/>
</dbReference>
<dbReference type="Proteomes" id="UP001440599">
    <property type="component" value="Unassembled WGS sequence"/>
</dbReference>
<dbReference type="InterPro" id="IPR029044">
    <property type="entry name" value="Nucleotide-diphossugar_trans"/>
</dbReference>
<dbReference type="SUPFAM" id="SSF53448">
    <property type="entry name" value="Nucleotide-diphospho-sugar transferases"/>
    <property type="match status" value="1"/>
</dbReference>
<dbReference type="EMBL" id="JBBMFT010000002">
    <property type="protein sequence ID" value="MEQ2455821.1"/>
    <property type="molecule type" value="Genomic_DNA"/>
</dbReference>